<dbReference type="Proteomes" id="UP000195437">
    <property type="component" value="Chromosome"/>
</dbReference>
<proteinExistence type="predicted"/>
<protein>
    <submittedName>
        <fullName evidence="3">Uncharacterized protein</fullName>
    </submittedName>
</protein>
<keyword evidence="4" id="KW-1185">Reference proteome</keyword>
<gene>
    <name evidence="3" type="ORF">CBW65_00980</name>
</gene>
<accession>A0A1Y0IHM4</accession>
<evidence type="ECO:0000256" key="2">
    <source>
        <dbReference type="SAM" id="SignalP"/>
    </source>
</evidence>
<dbReference type="EMBL" id="CP021434">
    <property type="protein sequence ID" value="ARU59780.1"/>
    <property type="molecule type" value="Genomic_DNA"/>
</dbReference>
<feature type="chain" id="PRO_5011987846" evidence="2">
    <location>
        <begin position="24"/>
        <end position="92"/>
    </location>
</feature>
<evidence type="ECO:0000313" key="3">
    <source>
        <dbReference type="EMBL" id="ARU59780.1"/>
    </source>
</evidence>
<evidence type="ECO:0000313" key="4">
    <source>
        <dbReference type="Proteomes" id="UP000195437"/>
    </source>
</evidence>
<name>A0A1Y0IHM4_9BACL</name>
<sequence>MKIKVWMGITFASLLLMSGGLLAGGATDATLGGNHGVSAVKAEFTYNPENTEPPEPMFPAQQIAQNEPPEPMGAPVVEQTEPPEPMISSFVG</sequence>
<dbReference type="OrthoDB" id="9914187at2"/>
<dbReference type="KEGG" id="tum:CBW65_00980"/>
<dbReference type="AlphaFoldDB" id="A0A1Y0IHM4"/>
<reference evidence="4" key="1">
    <citation type="submission" date="2017-05" db="EMBL/GenBank/DDBJ databases">
        <authorList>
            <person name="Sung H."/>
        </authorList>
    </citation>
    <scope>NUCLEOTIDE SEQUENCE [LARGE SCALE GENOMIC DNA]</scope>
    <source>
        <strain evidence="4">AR23208</strain>
    </source>
</reference>
<organism evidence="3 4">
    <name type="scientific">Tumebacillus avium</name>
    <dbReference type="NCBI Taxonomy" id="1903704"/>
    <lineage>
        <taxon>Bacteria</taxon>
        <taxon>Bacillati</taxon>
        <taxon>Bacillota</taxon>
        <taxon>Bacilli</taxon>
        <taxon>Bacillales</taxon>
        <taxon>Alicyclobacillaceae</taxon>
        <taxon>Tumebacillus</taxon>
    </lineage>
</organism>
<dbReference type="RefSeq" id="WP_087455168.1">
    <property type="nucleotide sequence ID" value="NZ_CP021434.1"/>
</dbReference>
<feature type="signal peptide" evidence="2">
    <location>
        <begin position="1"/>
        <end position="23"/>
    </location>
</feature>
<keyword evidence="2" id="KW-0732">Signal</keyword>
<feature type="region of interest" description="Disordered" evidence="1">
    <location>
        <begin position="61"/>
        <end position="92"/>
    </location>
</feature>
<evidence type="ECO:0000256" key="1">
    <source>
        <dbReference type="SAM" id="MobiDB-lite"/>
    </source>
</evidence>